<reference evidence="1" key="1">
    <citation type="submission" date="2013-08" db="EMBL/GenBank/DDBJ databases">
        <authorList>
            <person name="Mendez C."/>
            <person name="Richter M."/>
            <person name="Ferrer M."/>
            <person name="Sanchez J."/>
        </authorList>
    </citation>
    <scope>NUCLEOTIDE SEQUENCE</scope>
</reference>
<dbReference type="EMBL" id="AUZX01011900">
    <property type="protein sequence ID" value="EQD41165.1"/>
    <property type="molecule type" value="Genomic_DNA"/>
</dbReference>
<dbReference type="AlphaFoldDB" id="T1AGY3"/>
<dbReference type="SUPFAM" id="SSF52540">
    <property type="entry name" value="P-loop containing nucleoside triphosphate hydrolases"/>
    <property type="match status" value="1"/>
</dbReference>
<reference evidence="1" key="2">
    <citation type="journal article" date="2014" name="ISME J.">
        <title>Microbial stratification in low pH oxic and suboxic macroscopic growths along an acid mine drainage.</title>
        <authorList>
            <person name="Mendez-Garcia C."/>
            <person name="Mesa V."/>
            <person name="Sprenger R.R."/>
            <person name="Richter M."/>
            <person name="Diez M.S."/>
            <person name="Solano J."/>
            <person name="Bargiela R."/>
            <person name="Golyshina O.V."/>
            <person name="Manteca A."/>
            <person name="Ramos J.L."/>
            <person name="Gallego J.R."/>
            <person name="Llorente I."/>
            <person name="Martins Dos Santos V.A."/>
            <person name="Jensen O.N."/>
            <person name="Pelaez A.I."/>
            <person name="Sanchez J."/>
            <person name="Ferrer M."/>
        </authorList>
    </citation>
    <scope>NUCLEOTIDE SEQUENCE</scope>
</reference>
<gene>
    <name evidence="1" type="ORF">B1A_16188</name>
</gene>
<dbReference type="GO" id="GO:0004386">
    <property type="term" value="F:helicase activity"/>
    <property type="evidence" value="ECO:0007669"/>
    <property type="project" value="UniProtKB-KW"/>
</dbReference>
<keyword evidence="1" id="KW-0347">Helicase</keyword>
<name>T1AGY3_9ZZZZ</name>
<keyword evidence="1" id="KW-0067">ATP-binding</keyword>
<organism evidence="1">
    <name type="scientific">mine drainage metagenome</name>
    <dbReference type="NCBI Taxonomy" id="410659"/>
    <lineage>
        <taxon>unclassified sequences</taxon>
        <taxon>metagenomes</taxon>
        <taxon>ecological metagenomes</taxon>
    </lineage>
</organism>
<comment type="caution">
    <text evidence="1">The sequence shown here is derived from an EMBL/GenBank/DDBJ whole genome shotgun (WGS) entry which is preliminary data.</text>
</comment>
<keyword evidence="1" id="KW-0378">Hydrolase</keyword>
<accession>T1AGY3</accession>
<evidence type="ECO:0000313" key="1">
    <source>
        <dbReference type="EMBL" id="EQD41165.1"/>
    </source>
</evidence>
<dbReference type="Gene3D" id="3.40.50.300">
    <property type="entry name" value="P-loop containing nucleotide triphosphate hydrolases"/>
    <property type="match status" value="1"/>
</dbReference>
<dbReference type="InterPro" id="IPR027417">
    <property type="entry name" value="P-loop_NTPase"/>
</dbReference>
<feature type="non-terminal residue" evidence="1">
    <location>
        <position position="1"/>
    </location>
</feature>
<protein>
    <submittedName>
        <fullName evidence="1">DNA helicase</fullName>
    </submittedName>
</protein>
<sequence>YRSRFQTKPAKQSFIVGHLPDEPGSYGLIIGPDGVRKSWLALYIAIAVAGGQPVAEGPTGYNLWSAPSQGRVVYITSEDSAAVMHRRVWNIAQMLGYEFVESLDEYLDILPTYSGLTLLSTEKDGSIAQTSEFKELVEYARGSRLIIIDPLADVFDLDENGNREGRA</sequence>
<keyword evidence="1" id="KW-0547">Nucleotide-binding</keyword>
<dbReference type="Pfam" id="PF13481">
    <property type="entry name" value="AAA_25"/>
    <property type="match status" value="1"/>
</dbReference>
<feature type="non-terminal residue" evidence="1">
    <location>
        <position position="167"/>
    </location>
</feature>
<proteinExistence type="predicted"/>